<protein>
    <recommendedName>
        <fullName evidence="5">DUF134 domain-containing protein</fullName>
    </recommendedName>
</protein>
<evidence type="ECO:0000256" key="2">
    <source>
        <dbReference type="ARBA" id="ARBA00023163"/>
    </source>
</evidence>
<evidence type="ECO:0008006" key="5">
    <source>
        <dbReference type="Google" id="ProtNLM"/>
    </source>
</evidence>
<keyword evidence="3" id="KW-0175">Coiled coil</keyword>
<reference evidence="4" key="1">
    <citation type="submission" date="2018-10" db="EMBL/GenBank/DDBJ databases">
        <title>Acidithiobacillus sulfuriphilus sp. nov.: an extremely acidophilic sulfur-oxidizing chemolithotroph isolated from a neutral pH environment.</title>
        <authorList>
            <person name="Falagan C."/>
            <person name="Moya-Beltran A."/>
            <person name="Quatrini R."/>
            <person name="Johnson D.B."/>
        </authorList>
    </citation>
    <scope>NUCLEOTIDE SEQUENCE [LARGE SCALE GENOMIC DNA]</scope>
    <source>
        <strain evidence="4">CJ-2</strain>
    </source>
</reference>
<keyword evidence="1" id="KW-0805">Transcription regulation</keyword>
<name>A0A3M8QTZ7_9PROT</name>
<proteinExistence type="predicted"/>
<accession>A0A3M8QTZ7</accession>
<organism evidence="4">
    <name type="scientific">Acidithiobacillus sulfuriphilus</name>
    <dbReference type="NCBI Taxonomy" id="1867749"/>
    <lineage>
        <taxon>Bacteria</taxon>
        <taxon>Pseudomonadati</taxon>
        <taxon>Pseudomonadota</taxon>
        <taxon>Acidithiobacillia</taxon>
        <taxon>Acidithiobacillales</taxon>
        <taxon>Acidithiobacillaceae</taxon>
        <taxon>Acidithiobacillus</taxon>
    </lineage>
</organism>
<evidence type="ECO:0000256" key="1">
    <source>
        <dbReference type="ARBA" id="ARBA00023015"/>
    </source>
</evidence>
<gene>
    <name evidence="4" type="ORF">EC580_10700</name>
</gene>
<dbReference type="AlphaFoldDB" id="A0A3M8QTZ7"/>
<evidence type="ECO:0000313" key="4">
    <source>
        <dbReference type="EMBL" id="RNF59647.1"/>
    </source>
</evidence>
<sequence>MSWMLEERSNEAEAAAEAAAKLEQKLELLETLLSSDAVRVKARDRERIQVMLLDQLTPTQAAEKFGITRQAMHQSIARVAAACKVVVQAAGGGA</sequence>
<keyword evidence="2" id="KW-0804">Transcription</keyword>
<dbReference type="EMBL" id="RIZI01000182">
    <property type="protein sequence ID" value="RNF59647.1"/>
    <property type="molecule type" value="Genomic_DNA"/>
</dbReference>
<dbReference type="InterPro" id="IPR053721">
    <property type="entry name" value="Fimbrial_Adhesin_Reg"/>
</dbReference>
<evidence type="ECO:0000256" key="3">
    <source>
        <dbReference type="SAM" id="Coils"/>
    </source>
</evidence>
<dbReference type="Gene3D" id="1.10.10.2690">
    <property type="match status" value="1"/>
</dbReference>
<feature type="coiled-coil region" evidence="3">
    <location>
        <begin position="5"/>
        <end position="32"/>
    </location>
</feature>
<comment type="caution">
    <text evidence="4">The sequence shown here is derived from an EMBL/GenBank/DDBJ whole genome shotgun (WGS) entry which is preliminary data.</text>
</comment>